<name>X0X170_9ZZZZ</name>
<sequence length="250" mass="26746">ADDPDVIVSRDLFLDPPDLSLFNYGAFYSSDGQTTTETRGNITSIEEVCVPNSSCEDIDNDTLCDEFDDCLDTAPGAVIDDFGCEIPPECADDDLDCQLEVACPCDNDWASHGPYVVCVGEFERDHRGEPGIGDVVSEAGCSDCGGSHVGHGCDDDGDGVVDSDDLCLDTPRNTDVDADGCPLDYSRCFTLEGQVTSVGTLTNSTGVFLAAGIRIGTWVTYEICTDEDRNGGYFGGPAPASWISQSQYYW</sequence>
<comment type="caution">
    <text evidence="1">The sequence shown here is derived from an EMBL/GenBank/DDBJ whole genome shotgun (WGS) entry which is preliminary data.</text>
</comment>
<gene>
    <name evidence="1" type="ORF">S01H1_65396</name>
</gene>
<reference evidence="1" key="1">
    <citation type="journal article" date="2014" name="Front. Microbiol.">
        <title>High frequency of phylogenetically diverse reductive dehalogenase-homologous genes in deep subseafloor sedimentary metagenomes.</title>
        <authorList>
            <person name="Kawai M."/>
            <person name="Futagami T."/>
            <person name="Toyoda A."/>
            <person name="Takaki Y."/>
            <person name="Nishi S."/>
            <person name="Hori S."/>
            <person name="Arai W."/>
            <person name="Tsubouchi T."/>
            <person name="Morono Y."/>
            <person name="Uchiyama I."/>
            <person name="Ito T."/>
            <person name="Fujiyama A."/>
            <person name="Inagaki F."/>
            <person name="Takami H."/>
        </authorList>
    </citation>
    <scope>NUCLEOTIDE SEQUENCE</scope>
    <source>
        <strain evidence="1">Expedition CK06-06</strain>
    </source>
</reference>
<proteinExistence type="predicted"/>
<organism evidence="1">
    <name type="scientific">marine sediment metagenome</name>
    <dbReference type="NCBI Taxonomy" id="412755"/>
    <lineage>
        <taxon>unclassified sequences</taxon>
        <taxon>metagenomes</taxon>
        <taxon>ecological metagenomes</taxon>
    </lineage>
</organism>
<evidence type="ECO:0000313" key="1">
    <source>
        <dbReference type="EMBL" id="GAG36755.1"/>
    </source>
</evidence>
<dbReference type="AlphaFoldDB" id="X0X170"/>
<feature type="non-terminal residue" evidence="1">
    <location>
        <position position="250"/>
    </location>
</feature>
<protein>
    <submittedName>
        <fullName evidence="1">Uncharacterized protein</fullName>
    </submittedName>
</protein>
<dbReference type="EMBL" id="BARS01043170">
    <property type="protein sequence ID" value="GAG36755.1"/>
    <property type="molecule type" value="Genomic_DNA"/>
</dbReference>
<accession>X0X170</accession>
<feature type="non-terminal residue" evidence="1">
    <location>
        <position position="1"/>
    </location>
</feature>